<dbReference type="GO" id="GO:0003723">
    <property type="term" value="F:RNA binding"/>
    <property type="evidence" value="ECO:0007669"/>
    <property type="project" value="InterPro"/>
</dbReference>
<feature type="non-terminal residue" evidence="3">
    <location>
        <position position="1"/>
    </location>
</feature>
<reference evidence="3 4" key="1">
    <citation type="journal article" date="2011" name="Science">
        <title>The Selaginella genome identifies genetic changes associated with the evolution of vascular plants.</title>
        <authorList>
            <person name="Banks J.A."/>
            <person name="Nishiyama T."/>
            <person name="Hasebe M."/>
            <person name="Bowman J.L."/>
            <person name="Gribskov M."/>
            <person name="dePamphilis C."/>
            <person name="Albert V.A."/>
            <person name="Aono N."/>
            <person name="Aoyama T."/>
            <person name="Ambrose B.A."/>
            <person name="Ashton N.W."/>
            <person name="Axtell M.J."/>
            <person name="Barker E."/>
            <person name="Barker M.S."/>
            <person name="Bennetzen J.L."/>
            <person name="Bonawitz N.D."/>
            <person name="Chapple C."/>
            <person name="Cheng C."/>
            <person name="Correa L.G."/>
            <person name="Dacre M."/>
            <person name="DeBarry J."/>
            <person name="Dreyer I."/>
            <person name="Elias M."/>
            <person name="Engstrom E.M."/>
            <person name="Estelle M."/>
            <person name="Feng L."/>
            <person name="Finet C."/>
            <person name="Floyd S.K."/>
            <person name="Frommer W.B."/>
            <person name="Fujita T."/>
            <person name="Gramzow L."/>
            <person name="Gutensohn M."/>
            <person name="Harholt J."/>
            <person name="Hattori M."/>
            <person name="Heyl A."/>
            <person name="Hirai T."/>
            <person name="Hiwatashi Y."/>
            <person name="Ishikawa M."/>
            <person name="Iwata M."/>
            <person name="Karol K.G."/>
            <person name="Koehler B."/>
            <person name="Kolukisaoglu U."/>
            <person name="Kubo M."/>
            <person name="Kurata T."/>
            <person name="Lalonde S."/>
            <person name="Li K."/>
            <person name="Li Y."/>
            <person name="Litt A."/>
            <person name="Lyons E."/>
            <person name="Manning G."/>
            <person name="Maruyama T."/>
            <person name="Michael T.P."/>
            <person name="Mikami K."/>
            <person name="Miyazaki S."/>
            <person name="Morinaga S."/>
            <person name="Murata T."/>
            <person name="Mueller-Roeber B."/>
            <person name="Nelson D.R."/>
            <person name="Obara M."/>
            <person name="Oguri Y."/>
            <person name="Olmstead R.G."/>
            <person name="Onodera N."/>
            <person name="Petersen B.L."/>
            <person name="Pils B."/>
            <person name="Prigge M."/>
            <person name="Rensing S.A."/>
            <person name="Riano-Pachon D.M."/>
            <person name="Roberts A.W."/>
            <person name="Sato Y."/>
            <person name="Scheller H.V."/>
            <person name="Schulz B."/>
            <person name="Schulz C."/>
            <person name="Shakirov E.V."/>
            <person name="Shibagaki N."/>
            <person name="Shinohara N."/>
            <person name="Shippen D.E."/>
            <person name="Soerensen I."/>
            <person name="Sotooka R."/>
            <person name="Sugimoto N."/>
            <person name="Sugita M."/>
            <person name="Sumikawa N."/>
            <person name="Tanurdzic M."/>
            <person name="Theissen G."/>
            <person name="Ulvskov P."/>
            <person name="Wakazuki S."/>
            <person name="Weng J.K."/>
            <person name="Willats W.W."/>
            <person name="Wipf D."/>
            <person name="Wolf P.G."/>
            <person name="Yang L."/>
            <person name="Zimmer A.D."/>
            <person name="Zhu Q."/>
            <person name="Mitros T."/>
            <person name="Hellsten U."/>
            <person name="Loque D."/>
            <person name="Otillar R."/>
            <person name="Salamov A."/>
            <person name="Schmutz J."/>
            <person name="Shapiro H."/>
            <person name="Lindquist E."/>
            <person name="Lucas S."/>
            <person name="Rokhsar D."/>
            <person name="Grigoriev I.V."/>
        </authorList>
    </citation>
    <scope>NUCLEOTIDE SEQUENCE [LARGE SCALE GENOMIC DNA]</scope>
</reference>
<keyword evidence="4" id="KW-1185">Reference proteome</keyword>
<dbReference type="InterPro" id="IPR002885">
    <property type="entry name" value="PPR_rpt"/>
</dbReference>
<dbReference type="NCBIfam" id="TIGR00756">
    <property type="entry name" value="PPR"/>
    <property type="match status" value="2"/>
</dbReference>
<dbReference type="Proteomes" id="UP000001514">
    <property type="component" value="Unassembled WGS sequence"/>
</dbReference>
<evidence type="ECO:0000313" key="3">
    <source>
        <dbReference type="EMBL" id="EFJ29439.1"/>
    </source>
</evidence>
<dbReference type="InterPro" id="IPR046960">
    <property type="entry name" value="PPR_At4g14850-like_plant"/>
</dbReference>
<protein>
    <recommendedName>
        <fullName evidence="5">Pentacotripeptide-repeat region of PRORP domain-containing protein</fullName>
    </recommendedName>
</protein>
<evidence type="ECO:0008006" key="5">
    <source>
        <dbReference type="Google" id="ProtNLM"/>
    </source>
</evidence>
<organism evidence="4">
    <name type="scientific">Selaginella moellendorffii</name>
    <name type="common">Spikemoss</name>
    <dbReference type="NCBI Taxonomy" id="88036"/>
    <lineage>
        <taxon>Eukaryota</taxon>
        <taxon>Viridiplantae</taxon>
        <taxon>Streptophyta</taxon>
        <taxon>Embryophyta</taxon>
        <taxon>Tracheophyta</taxon>
        <taxon>Lycopodiopsida</taxon>
        <taxon>Selaginellales</taxon>
        <taxon>Selaginellaceae</taxon>
        <taxon>Selaginella</taxon>
    </lineage>
</organism>
<dbReference type="PROSITE" id="PS51375">
    <property type="entry name" value="PPR"/>
    <property type="match status" value="1"/>
</dbReference>
<evidence type="ECO:0000256" key="1">
    <source>
        <dbReference type="ARBA" id="ARBA00022737"/>
    </source>
</evidence>
<accession>D8REF9</accession>
<dbReference type="KEGG" id="smo:SELMODRAFT_71940"/>
<dbReference type="HOGENOM" id="CLU_002706_0_0_1"/>
<dbReference type="EMBL" id="GL377577">
    <property type="protein sequence ID" value="EFJ29439.1"/>
    <property type="molecule type" value="Genomic_DNA"/>
</dbReference>
<dbReference type="InParanoid" id="D8REF9"/>
<dbReference type="PANTHER" id="PTHR47926:SF382">
    <property type="entry name" value="PENTACOTRIPEPTIDE-REPEAT REGION OF PRORP DOMAIN-CONTAINING PROTEIN"/>
    <property type="match status" value="1"/>
</dbReference>
<feature type="repeat" description="PPR" evidence="2">
    <location>
        <begin position="26"/>
        <end position="60"/>
    </location>
</feature>
<proteinExistence type="predicted"/>
<feature type="non-terminal residue" evidence="3">
    <location>
        <position position="137"/>
    </location>
</feature>
<evidence type="ECO:0000256" key="2">
    <source>
        <dbReference type="PROSITE-ProRule" id="PRU00708"/>
    </source>
</evidence>
<evidence type="ECO:0000313" key="4">
    <source>
        <dbReference type="Proteomes" id="UP000001514"/>
    </source>
</evidence>
<dbReference type="Gene3D" id="1.25.40.10">
    <property type="entry name" value="Tetratricopeptide repeat domain"/>
    <property type="match status" value="2"/>
</dbReference>
<dbReference type="Gramene" id="EFJ29439">
    <property type="protein sequence ID" value="EFJ29439"/>
    <property type="gene ID" value="SELMODRAFT_71940"/>
</dbReference>
<sequence length="137" mass="15056">AMLAAYAQNGHLSKAEDIFAAMEEASLVSWTAMLDGYARNGFVRNAASIFHSMAERNFVACDGLRPDESSFVSILLACSRSGHVDAARRCFSCLSFDFFVVPSKKLHSCVIDTLCRAAFRRDASELVFSMPFKPDSV</sequence>
<dbReference type="GO" id="GO:0009451">
    <property type="term" value="P:RNA modification"/>
    <property type="evidence" value="ECO:0007669"/>
    <property type="project" value="InterPro"/>
</dbReference>
<dbReference type="AlphaFoldDB" id="D8REF9"/>
<gene>
    <name evidence="3" type="ORF">SELMODRAFT_71940</name>
</gene>
<dbReference type="eggNOG" id="KOG4197">
    <property type="taxonomic scope" value="Eukaryota"/>
</dbReference>
<dbReference type="InterPro" id="IPR011990">
    <property type="entry name" value="TPR-like_helical_dom_sf"/>
</dbReference>
<name>D8REF9_SELML</name>
<dbReference type="Pfam" id="PF01535">
    <property type="entry name" value="PPR"/>
    <property type="match status" value="2"/>
</dbReference>
<keyword evidence="1" id="KW-0677">Repeat</keyword>
<dbReference type="PANTHER" id="PTHR47926">
    <property type="entry name" value="PENTATRICOPEPTIDE REPEAT-CONTAINING PROTEIN"/>
    <property type="match status" value="1"/>
</dbReference>